<dbReference type="AlphaFoldDB" id="A0AAV3XFA0"/>
<name>A0AAV3XFA0_9CYAN</name>
<protein>
    <submittedName>
        <fullName evidence="2">Uncharacterized protein</fullName>
    </submittedName>
</protein>
<keyword evidence="3" id="KW-1185">Reference proteome</keyword>
<organism evidence="2 3">
    <name type="scientific">Microseira wollei NIES-4236</name>
    <dbReference type="NCBI Taxonomy" id="2530354"/>
    <lineage>
        <taxon>Bacteria</taxon>
        <taxon>Bacillati</taxon>
        <taxon>Cyanobacteriota</taxon>
        <taxon>Cyanophyceae</taxon>
        <taxon>Oscillatoriophycideae</taxon>
        <taxon>Aerosakkonematales</taxon>
        <taxon>Aerosakkonemataceae</taxon>
        <taxon>Microseira</taxon>
    </lineage>
</organism>
<evidence type="ECO:0000256" key="1">
    <source>
        <dbReference type="SAM" id="MobiDB-lite"/>
    </source>
</evidence>
<evidence type="ECO:0000313" key="3">
    <source>
        <dbReference type="Proteomes" id="UP001050975"/>
    </source>
</evidence>
<gene>
    <name evidence="2" type="ORF">MiSe_38130</name>
</gene>
<evidence type="ECO:0000313" key="2">
    <source>
        <dbReference type="EMBL" id="GET39052.1"/>
    </source>
</evidence>
<reference evidence="2" key="1">
    <citation type="submission" date="2019-10" db="EMBL/GenBank/DDBJ databases">
        <title>Draft genome sequece of Microseira wollei NIES-4236.</title>
        <authorList>
            <person name="Yamaguchi H."/>
            <person name="Suzuki S."/>
            <person name="Kawachi M."/>
        </authorList>
    </citation>
    <scope>NUCLEOTIDE SEQUENCE</scope>
    <source>
        <strain evidence="2">NIES-4236</strain>
    </source>
</reference>
<dbReference type="EMBL" id="BLAY01000057">
    <property type="protein sequence ID" value="GET39052.1"/>
    <property type="molecule type" value="Genomic_DNA"/>
</dbReference>
<proteinExistence type="predicted"/>
<comment type="caution">
    <text evidence="2">The sequence shown here is derived from an EMBL/GenBank/DDBJ whole genome shotgun (WGS) entry which is preliminary data.</text>
</comment>
<accession>A0AAV3XFA0</accession>
<sequence>MSPVFVFPMGNTGSTIGQVTEDRHTSHEAGLYPERPECQPVAS</sequence>
<dbReference type="Proteomes" id="UP001050975">
    <property type="component" value="Unassembled WGS sequence"/>
</dbReference>
<feature type="region of interest" description="Disordered" evidence="1">
    <location>
        <begin position="1"/>
        <end position="43"/>
    </location>
</feature>